<dbReference type="InterPro" id="IPR036388">
    <property type="entry name" value="WH-like_DNA-bd_sf"/>
</dbReference>
<dbReference type="AlphaFoldDB" id="A0A9Q4C392"/>
<evidence type="ECO:0000259" key="1">
    <source>
        <dbReference type="Pfam" id="PF12802"/>
    </source>
</evidence>
<comment type="caution">
    <text evidence="2">The sequence shown here is derived from an EMBL/GenBank/DDBJ whole genome shotgun (WGS) entry which is preliminary data.</text>
</comment>
<evidence type="ECO:0000313" key="2">
    <source>
        <dbReference type="EMBL" id="MCX2818297.1"/>
    </source>
</evidence>
<name>A0A9Q4C392_9EURY</name>
<dbReference type="InterPro" id="IPR036390">
    <property type="entry name" value="WH_DNA-bd_sf"/>
</dbReference>
<evidence type="ECO:0000313" key="3">
    <source>
        <dbReference type="Proteomes" id="UP001149411"/>
    </source>
</evidence>
<protein>
    <submittedName>
        <fullName evidence="2">ArsR family transcriptional regulator</fullName>
    </submittedName>
</protein>
<gene>
    <name evidence="2" type="ORF">EGH25_02885</name>
</gene>
<dbReference type="InterPro" id="IPR000835">
    <property type="entry name" value="HTH_MarR-typ"/>
</dbReference>
<dbReference type="RefSeq" id="WP_266086060.1">
    <property type="nucleotide sequence ID" value="NZ_RKLV01000002.1"/>
</dbReference>
<keyword evidence="3" id="KW-1185">Reference proteome</keyword>
<dbReference type="Pfam" id="PF12802">
    <property type="entry name" value="MarR_2"/>
    <property type="match status" value="1"/>
</dbReference>
<organism evidence="2 3">
    <name type="scientific">Halorutilus salinus</name>
    <dbReference type="NCBI Taxonomy" id="2487751"/>
    <lineage>
        <taxon>Archaea</taxon>
        <taxon>Methanobacteriati</taxon>
        <taxon>Methanobacteriota</taxon>
        <taxon>Stenosarchaea group</taxon>
        <taxon>Halobacteria</taxon>
        <taxon>Halorutilales</taxon>
        <taxon>Halorutilaceae</taxon>
        <taxon>Halorutilus</taxon>
    </lineage>
</organism>
<reference evidence="2" key="1">
    <citation type="submission" date="2022-09" db="EMBL/GenBank/DDBJ databases">
        <title>Haloadaptaus new haloarchaeum isolated from saline soil.</title>
        <authorList>
            <person name="Duran-Viseras A."/>
            <person name="Sanchez-Porro C."/>
            <person name="Ventosa A."/>
        </authorList>
    </citation>
    <scope>NUCLEOTIDE SEQUENCE</scope>
    <source>
        <strain evidence="2">F3-133</strain>
    </source>
</reference>
<feature type="domain" description="HTH marR-type" evidence="1">
    <location>
        <begin position="20"/>
        <end position="67"/>
    </location>
</feature>
<dbReference type="SUPFAM" id="SSF46785">
    <property type="entry name" value="Winged helix' DNA-binding domain"/>
    <property type="match status" value="1"/>
</dbReference>
<dbReference type="EMBL" id="RKLV01000002">
    <property type="protein sequence ID" value="MCX2818297.1"/>
    <property type="molecule type" value="Genomic_DNA"/>
</dbReference>
<accession>A0A9Q4C392</accession>
<dbReference type="Gene3D" id="1.10.10.10">
    <property type="entry name" value="Winged helix-like DNA-binding domain superfamily/Winged helix DNA-binding domain"/>
    <property type="match status" value="1"/>
</dbReference>
<dbReference type="Proteomes" id="UP001149411">
    <property type="component" value="Unassembled WGS sequence"/>
</dbReference>
<sequence length="76" mass="8570">MDSAAFEEQVRDLPCDAKLVFVVLEKRGPFTQEEITEETYLSEEEAVYALAVLEERGMVEKHQHAGGGIYEVIRPA</sequence>
<proteinExistence type="predicted"/>